<dbReference type="Proteomes" id="UP000236723">
    <property type="component" value="Unassembled WGS sequence"/>
</dbReference>
<keyword evidence="2" id="KW-1185">Reference proteome</keyword>
<name>A0A1H6CI02_9ACTN</name>
<dbReference type="AlphaFoldDB" id="A0A1H6CI02"/>
<evidence type="ECO:0000313" key="2">
    <source>
        <dbReference type="Proteomes" id="UP000236723"/>
    </source>
</evidence>
<proteinExistence type="predicted"/>
<dbReference type="RefSeq" id="WP_160147057.1">
    <property type="nucleotide sequence ID" value="NZ_FNVO01000010.1"/>
</dbReference>
<accession>A0A1H6CI02</accession>
<sequence>MRRRLVRWVIVAALIVVAGALPVGGPQRMELRDVPEALSFFMKARPGGSEAAADRRS</sequence>
<evidence type="ECO:0000313" key="1">
    <source>
        <dbReference type="EMBL" id="SEG72630.1"/>
    </source>
</evidence>
<reference evidence="2" key="1">
    <citation type="submission" date="2016-10" db="EMBL/GenBank/DDBJ databases">
        <authorList>
            <person name="Varghese N."/>
            <person name="Submissions S."/>
        </authorList>
    </citation>
    <scope>NUCLEOTIDE SEQUENCE [LARGE SCALE GENOMIC DNA]</scope>
    <source>
        <strain evidence="2">DSM 43163</strain>
    </source>
</reference>
<gene>
    <name evidence="1" type="ORF">SAMN04489712_11021</name>
</gene>
<dbReference type="EMBL" id="FNVO01000010">
    <property type="protein sequence ID" value="SEG72630.1"/>
    <property type="molecule type" value="Genomic_DNA"/>
</dbReference>
<protein>
    <submittedName>
        <fullName evidence="1">Uncharacterized protein</fullName>
    </submittedName>
</protein>
<organism evidence="1 2">
    <name type="scientific">Thermomonospora echinospora</name>
    <dbReference type="NCBI Taxonomy" id="1992"/>
    <lineage>
        <taxon>Bacteria</taxon>
        <taxon>Bacillati</taxon>
        <taxon>Actinomycetota</taxon>
        <taxon>Actinomycetes</taxon>
        <taxon>Streptosporangiales</taxon>
        <taxon>Thermomonosporaceae</taxon>
        <taxon>Thermomonospora</taxon>
    </lineage>
</organism>